<evidence type="ECO:0000313" key="2">
    <source>
        <dbReference type="EMBL" id="RDU35163.1"/>
    </source>
</evidence>
<proteinExistence type="predicted"/>
<name>A0A3D8GL58_9BACI</name>
<accession>A0A3D8GL58</accession>
<feature type="transmembrane region" description="Helical" evidence="1">
    <location>
        <begin position="126"/>
        <end position="147"/>
    </location>
</feature>
<dbReference type="NCBIfam" id="TIGR02849">
    <property type="entry name" value="spore_III_AD"/>
    <property type="match status" value="1"/>
</dbReference>
<keyword evidence="1" id="KW-0812">Transmembrane</keyword>
<sequence length="149" mass="16372">MAFFKKSSRSFCSNRGEGYPIEILKIVGISLTATFLAMILKEQKPNFAFLLILFTGCMIFLFLVDKIYEIIAMIERIAANAKVNLVYVETILKIIGIAYIAEFAAQVTKDAGQGAIASKIELGGKIIILAMAIPILTVLIETIIKLLPN</sequence>
<keyword evidence="1" id="KW-1133">Transmembrane helix</keyword>
<dbReference type="Pfam" id="PF06686">
    <property type="entry name" value="SpoIIIAC"/>
    <property type="match status" value="2"/>
</dbReference>
<comment type="caution">
    <text evidence="2">The sequence shown here is derived from an EMBL/GenBank/DDBJ whole genome shotgun (WGS) entry which is preliminary data.</text>
</comment>
<evidence type="ECO:0000256" key="1">
    <source>
        <dbReference type="SAM" id="Phobius"/>
    </source>
</evidence>
<dbReference type="InterPro" id="IPR025664">
    <property type="entry name" value="Spore_III_AC/AD"/>
</dbReference>
<protein>
    <submittedName>
        <fullName evidence="2">Stage III sporulation protein AD</fullName>
    </submittedName>
</protein>
<dbReference type="InterPro" id="IPR014211">
    <property type="entry name" value="Spore_III_AD"/>
</dbReference>
<dbReference type="EMBL" id="QNQT01000013">
    <property type="protein sequence ID" value="RDU35163.1"/>
    <property type="molecule type" value="Genomic_DNA"/>
</dbReference>
<keyword evidence="3" id="KW-1185">Reference proteome</keyword>
<feature type="transmembrane region" description="Helical" evidence="1">
    <location>
        <begin position="21"/>
        <end position="40"/>
    </location>
</feature>
<keyword evidence="1" id="KW-0472">Membrane</keyword>
<gene>
    <name evidence="2" type="primary">spoIIIAD</name>
    <name evidence="2" type="ORF">DRW41_19655</name>
</gene>
<dbReference type="OrthoDB" id="1682150at2"/>
<evidence type="ECO:0000313" key="3">
    <source>
        <dbReference type="Proteomes" id="UP000257144"/>
    </source>
</evidence>
<dbReference type="Proteomes" id="UP000257144">
    <property type="component" value="Unassembled WGS sequence"/>
</dbReference>
<organism evidence="2 3">
    <name type="scientific">Neobacillus piezotolerans</name>
    <dbReference type="NCBI Taxonomy" id="2259171"/>
    <lineage>
        <taxon>Bacteria</taxon>
        <taxon>Bacillati</taxon>
        <taxon>Bacillota</taxon>
        <taxon>Bacilli</taxon>
        <taxon>Bacillales</taxon>
        <taxon>Bacillaceae</taxon>
        <taxon>Neobacillus</taxon>
    </lineage>
</organism>
<feature type="transmembrane region" description="Helical" evidence="1">
    <location>
        <begin position="85"/>
        <end position="106"/>
    </location>
</feature>
<dbReference type="RefSeq" id="WP_115453732.1">
    <property type="nucleotide sequence ID" value="NZ_QNQT01000013.1"/>
</dbReference>
<feature type="transmembrane region" description="Helical" evidence="1">
    <location>
        <begin position="46"/>
        <end position="64"/>
    </location>
</feature>
<reference evidence="2 3" key="1">
    <citation type="submission" date="2018-07" db="EMBL/GenBank/DDBJ databases">
        <title>Bacillus sp. YLB-04 draft genome sequence.</title>
        <authorList>
            <person name="Yu L."/>
            <person name="Tang X."/>
        </authorList>
    </citation>
    <scope>NUCLEOTIDE SEQUENCE [LARGE SCALE GENOMIC DNA]</scope>
    <source>
        <strain evidence="2 3">YLB-04</strain>
    </source>
</reference>
<dbReference type="AlphaFoldDB" id="A0A3D8GL58"/>